<name>A0A1F8AU89_9BACT</name>
<keyword evidence="5 8" id="KW-0812">Transmembrane</keyword>
<evidence type="ECO:0000256" key="5">
    <source>
        <dbReference type="ARBA" id="ARBA00022692"/>
    </source>
</evidence>
<feature type="transmembrane region" description="Helical" evidence="8">
    <location>
        <begin position="746"/>
        <end position="764"/>
    </location>
</feature>
<evidence type="ECO:0000313" key="12">
    <source>
        <dbReference type="EMBL" id="OGM55200.1"/>
    </source>
</evidence>
<dbReference type="InterPro" id="IPR032421">
    <property type="entry name" value="PMT_4TMC"/>
</dbReference>
<keyword evidence="3" id="KW-0328">Glycosyltransferase</keyword>
<evidence type="ECO:0000256" key="6">
    <source>
        <dbReference type="ARBA" id="ARBA00022989"/>
    </source>
</evidence>
<evidence type="ECO:0000256" key="7">
    <source>
        <dbReference type="ARBA" id="ARBA00023136"/>
    </source>
</evidence>
<feature type="transmembrane region" description="Helical" evidence="8">
    <location>
        <begin position="771"/>
        <end position="788"/>
    </location>
</feature>
<comment type="subcellular location">
    <subcellularLocation>
        <location evidence="1">Cell membrane</location>
        <topology evidence="1">Multi-pass membrane protein</topology>
    </subcellularLocation>
</comment>
<feature type="transmembrane region" description="Helical" evidence="8">
    <location>
        <begin position="179"/>
        <end position="197"/>
    </location>
</feature>
<evidence type="ECO:0000259" key="9">
    <source>
        <dbReference type="Pfam" id="PF02366"/>
    </source>
</evidence>
<keyword evidence="7 8" id="KW-0472">Membrane</keyword>
<dbReference type="PANTHER" id="PTHR33908:SF11">
    <property type="entry name" value="MEMBRANE PROTEIN"/>
    <property type="match status" value="1"/>
</dbReference>
<gene>
    <name evidence="12" type="ORF">A3E44_02855</name>
</gene>
<feature type="transmembrane region" description="Helical" evidence="8">
    <location>
        <begin position="528"/>
        <end position="550"/>
    </location>
</feature>
<evidence type="ECO:0000256" key="8">
    <source>
        <dbReference type="SAM" id="Phobius"/>
    </source>
</evidence>
<evidence type="ECO:0000259" key="10">
    <source>
        <dbReference type="Pfam" id="PF13231"/>
    </source>
</evidence>
<keyword evidence="4" id="KW-0808">Transferase</keyword>
<dbReference type="GO" id="GO:0005886">
    <property type="term" value="C:plasma membrane"/>
    <property type="evidence" value="ECO:0007669"/>
    <property type="project" value="UniProtKB-SubCell"/>
</dbReference>
<comment type="caution">
    <text evidence="12">The sequence shown here is derived from an EMBL/GenBank/DDBJ whole genome shotgun (WGS) entry which is preliminary data.</text>
</comment>
<proteinExistence type="predicted"/>
<evidence type="ECO:0000256" key="2">
    <source>
        <dbReference type="ARBA" id="ARBA00022475"/>
    </source>
</evidence>
<feature type="transmembrane region" description="Helical" evidence="8">
    <location>
        <begin position="141"/>
        <end position="167"/>
    </location>
</feature>
<feature type="transmembrane region" description="Helical" evidence="8">
    <location>
        <begin position="98"/>
        <end position="121"/>
    </location>
</feature>
<dbReference type="GO" id="GO:0016763">
    <property type="term" value="F:pentosyltransferase activity"/>
    <property type="evidence" value="ECO:0007669"/>
    <property type="project" value="TreeGrafter"/>
</dbReference>
<feature type="transmembrane region" description="Helical" evidence="8">
    <location>
        <begin position="270"/>
        <end position="287"/>
    </location>
</feature>
<dbReference type="Pfam" id="PF02366">
    <property type="entry name" value="PMT"/>
    <property type="match status" value="1"/>
</dbReference>
<feature type="transmembrane region" description="Helical" evidence="8">
    <location>
        <begin position="593"/>
        <end position="614"/>
    </location>
</feature>
<sequence>MAAFTIRLILAPFGTLELDQNTFIAWGNMLVEGGFKNFYTSWSDYLPGYLYILWFLAKIGGFLPIPAEVLFKLPAVISDLAVGYLIYLIVTKIKNSKLGLIAAAVFLFNPAVISNSTLWGQVDSLTAFFSLLAIWFATKNIYLSSFFLAFGFLVKPQAAVAVPVIFFLMVKKKWGLKKVAVYVCLFLVVLFLVFLPFASGNLINFIYDRIIATLSQYPYNSINAFNFWALRGFWQNEGSGLTDTGFLGVLITCTIGLVSFVRLIKSKRLASQYYLAAILFVANFLFFSRIHERHLLPSLAFVSIVAVLDWKIMATYVVLSATYVLNTLYSYTWIVDDFKKIFSDNLIKIFILGNLVFFGGLLARSFKKKAAPLPSIRIPAILKLKAKEIKFSDVTKKTTTKLLVLILLLSAVSRIFYLDSPKKDYFDEVYHAFTARQMLEGNSFAWEWWNAHPEGFAYEWTHPPMAKLIMAAGMSLFGENQLGWRLPGALFGVIATLLVFLVTLSLFKNRSVALVASLVFSLEGLPLTLSRIGMNDIYFLTFMLLSIYLYINDNHFVSSLSLGMAAASKWSTLYALPIFLVAHFVLKKKIKPSYLWFAVVPPLVYVLAYSPLFLSAKIQREYVENTAYKSHINEKTGVVPFDMFVDTQKQMWWYHTRLKATHPFTSPWWSWPVMSRPVWVYGGEVKNGIVSNIYIMGNPIVFWFGLASVAICGYYAFSERNKKLGLVVFSYVIFFAPWAASPRIMFLYHYLPSIPFMAIAIGYVLRRNQKYLIPMLALFILSFVYFYPRFSGLPVPVQLNESYRWFEGW</sequence>
<feature type="transmembrane region" description="Helical" evidence="8">
    <location>
        <begin position="570"/>
        <end position="586"/>
    </location>
</feature>
<feature type="transmembrane region" description="Helical" evidence="8">
    <location>
        <begin position="299"/>
        <end position="325"/>
    </location>
</feature>
<dbReference type="InterPro" id="IPR038731">
    <property type="entry name" value="RgtA/B/C-like"/>
</dbReference>
<accession>A0A1F8AU89</accession>
<feature type="domain" description="ArnT-like N-terminal" evidence="9">
    <location>
        <begin position="405"/>
        <end position="590"/>
    </location>
</feature>
<evidence type="ECO:0000313" key="13">
    <source>
        <dbReference type="Proteomes" id="UP000178603"/>
    </source>
</evidence>
<feature type="transmembrane region" description="Helical" evidence="8">
    <location>
        <begin position="73"/>
        <end position="91"/>
    </location>
</feature>
<feature type="transmembrane region" description="Helical" evidence="8">
    <location>
        <begin position="700"/>
        <end position="717"/>
    </location>
</feature>
<feature type="transmembrane region" description="Helical" evidence="8">
    <location>
        <begin position="484"/>
        <end position="507"/>
    </location>
</feature>
<reference evidence="12 13" key="1">
    <citation type="journal article" date="2016" name="Nat. Commun.">
        <title>Thousands of microbial genomes shed light on interconnected biogeochemical processes in an aquifer system.</title>
        <authorList>
            <person name="Anantharaman K."/>
            <person name="Brown C.T."/>
            <person name="Hug L.A."/>
            <person name="Sharon I."/>
            <person name="Castelle C.J."/>
            <person name="Probst A.J."/>
            <person name="Thomas B.C."/>
            <person name="Singh A."/>
            <person name="Wilkins M.J."/>
            <person name="Karaoz U."/>
            <person name="Brodie E.L."/>
            <person name="Williams K.H."/>
            <person name="Hubbard S.S."/>
            <person name="Banfield J.F."/>
        </authorList>
    </citation>
    <scope>NUCLEOTIDE SEQUENCE [LARGE SCALE GENOMIC DNA]</scope>
</reference>
<dbReference type="InterPro" id="IPR003342">
    <property type="entry name" value="ArnT-like_N"/>
</dbReference>
<feature type="transmembrane region" description="Helical" evidence="8">
    <location>
        <begin position="724"/>
        <end position="740"/>
    </location>
</feature>
<evidence type="ECO:0008006" key="14">
    <source>
        <dbReference type="Google" id="ProtNLM"/>
    </source>
</evidence>
<dbReference type="PANTHER" id="PTHR33908">
    <property type="entry name" value="MANNOSYLTRANSFERASE YKCB-RELATED"/>
    <property type="match status" value="1"/>
</dbReference>
<dbReference type="EMBL" id="MGGW01000004">
    <property type="protein sequence ID" value="OGM55200.1"/>
    <property type="molecule type" value="Genomic_DNA"/>
</dbReference>
<dbReference type="GO" id="GO:0009103">
    <property type="term" value="P:lipopolysaccharide biosynthetic process"/>
    <property type="evidence" value="ECO:0007669"/>
    <property type="project" value="UniProtKB-ARBA"/>
</dbReference>
<dbReference type="Pfam" id="PF13231">
    <property type="entry name" value="PMT_2"/>
    <property type="match status" value="1"/>
</dbReference>
<feature type="transmembrane region" description="Helical" evidence="8">
    <location>
        <begin position="48"/>
        <end position="67"/>
    </location>
</feature>
<dbReference type="Pfam" id="PF16192">
    <property type="entry name" value="PMT_4TMC"/>
    <property type="match status" value="1"/>
</dbReference>
<dbReference type="InterPro" id="IPR050297">
    <property type="entry name" value="LipidA_mod_glycosyltrf_83"/>
</dbReference>
<organism evidence="12 13">
    <name type="scientific">Candidatus Woesebacteria bacterium RIFCSPHIGHO2_12_FULL_41_24</name>
    <dbReference type="NCBI Taxonomy" id="1802510"/>
    <lineage>
        <taxon>Bacteria</taxon>
        <taxon>Candidatus Woeseibacteriota</taxon>
    </lineage>
</organism>
<feature type="domain" description="Protein O-mannosyl-transferase C-terminal four TM" evidence="11">
    <location>
        <begin position="641"/>
        <end position="809"/>
    </location>
</feature>
<dbReference type="GO" id="GO:0006493">
    <property type="term" value="P:protein O-linked glycosylation"/>
    <property type="evidence" value="ECO:0007669"/>
    <property type="project" value="InterPro"/>
</dbReference>
<feature type="domain" description="Glycosyltransferase RgtA/B/C/D-like" evidence="10">
    <location>
        <begin position="47"/>
        <end position="195"/>
    </location>
</feature>
<feature type="transmembrane region" description="Helical" evidence="8">
    <location>
        <begin position="345"/>
        <end position="363"/>
    </location>
</feature>
<dbReference type="Proteomes" id="UP000178603">
    <property type="component" value="Unassembled WGS sequence"/>
</dbReference>
<evidence type="ECO:0000256" key="3">
    <source>
        <dbReference type="ARBA" id="ARBA00022676"/>
    </source>
</evidence>
<dbReference type="AlphaFoldDB" id="A0A1F8AU89"/>
<keyword evidence="6 8" id="KW-1133">Transmembrane helix</keyword>
<evidence type="ECO:0000256" key="4">
    <source>
        <dbReference type="ARBA" id="ARBA00022679"/>
    </source>
</evidence>
<evidence type="ECO:0000256" key="1">
    <source>
        <dbReference type="ARBA" id="ARBA00004651"/>
    </source>
</evidence>
<dbReference type="GO" id="GO:0000030">
    <property type="term" value="F:mannosyltransferase activity"/>
    <property type="evidence" value="ECO:0007669"/>
    <property type="project" value="InterPro"/>
</dbReference>
<feature type="transmembrane region" description="Helical" evidence="8">
    <location>
        <begin position="246"/>
        <end position="264"/>
    </location>
</feature>
<protein>
    <recommendedName>
        <fullName evidence="14">Dolichyl-phosphate-mannose--protein mannosyltransferase</fullName>
    </recommendedName>
</protein>
<evidence type="ECO:0000259" key="11">
    <source>
        <dbReference type="Pfam" id="PF16192"/>
    </source>
</evidence>
<keyword evidence="2" id="KW-1003">Cell membrane</keyword>